<protein>
    <submittedName>
        <fullName evidence="2">Uncharacterized protein</fullName>
    </submittedName>
</protein>
<accession>A0A5E7EFQ6</accession>
<keyword evidence="1" id="KW-0812">Transmembrane</keyword>
<keyword evidence="1" id="KW-1133">Transmembrane helix</keyword>
<dbReference type="OrthoDB" id="7006800at2"/>
<evidence type="ECO:0000313" key="2">
    <source>
        <dbReference type="EMBL" id="VVO25656.1"/>
    </source>
</evidence>
<keyword evidence="1" id="KW-0472">Membrane</keyword>
<organism evidence="2 3">
    <name type="scientific">Pseudomonas fluorescens</name>
    <dbReference type="NCBI Taxonomy" id="294"/>
    <lineage>
        <taxon>Bacteria</taxon>
        <taxon>Pseudomonadati</taxon>
        <taxon>Pseudomonadota</taxon>
        <taxon>Gammaproteobacteria</taxon>
        <taxon>Pseudomonadales</taxon>
        <taxon>Pseudomonadaceae</taxon>
        <taxon>Pseudomonas</taxon>
    </lineage>
</organism>
<dbReference type="Proteomes" id="UP000379480">
    <property type="component" value="Unassembled WGS sequence"/>
</dbReference>
<evidence type="ECO:0000313" key="3">
    <source>
        <dbReference type="Proteomes" id="UP000379480"/>
    </source>
</evidence>
<dbReference type="AlphaFoldDB" id="A0A5E7EFQ6"/>
<dbReference type="RefSeq" id="WP_150805880.1">
    <property type="nucleotide sequence ID" value="NZ_CABVHY010000025.1"/>
</dbReference>
<gene>
    <name evidence="2" type="ORF">PS723_04574</name>
</gene>
<name>A0A5E7EFQ6_PSEFL</name>
<feature type="transmembrane region" description="Helical" evidence="1">
    <location>
        <begin position="12"/>
        <end position="31"/>
    </location>
</feature>
<dbReference type="EMBL" id="CABVHY010000025">
    <property type="protein sequence ID" value="VVO25656.1"/>
    <property type="molecule type" value="Genomic_DNA"/>
</dbReference>
<evidence type="ECO:0000256" key="1">
    <source>
        <dbReference type="SAM" id="Phobius"/>
    </source>
</evidence>
<proteinExistence type="predicted"/>
<sequence>MRYKIFDIPKGYVPSVFEIIFLIIILMYFSVVSLCHFEEVVEIPSVPKKLVLESAFIYRDISRVSKTTSNLYLRVGPGDEAYDHVIEASTREVQHLGFSKSRKLWVAVEPDRSKRFVWGVYDNDLRLLISRQDILQWAQYSNSANYFVIVTWGFLSLYLLFVLLKHGVWNGFLAKRIAREDRAD</sequence>
<feature type="transmembrane region" description="Helical" evidence="1">
    <location>
        <begin position="144"/>
        <end position="164"/>
    </location>
</feature>
<reference evidence="2 3" key="1">
    <citation type="submission" date="2019-09" db="EMBL/GenBank/DDBJ databases">
        <authorList>
            <person name="Chandra G."/>
            <person name="Truman W A."/>
        </authorList>
    </citation>
    <scope>NUCLEOTIDE SEQUENCE [LARGE SCALE GENOMIC DNA]</scope>
    <source>
        <strain evidence="2">PS723</strain>
    </source>
</reference>